<dbReference type="Gene3D" id="3.30.457.60">
    <property type="match status" value="1"/>
</dbReference>
<dbReference type="Proteomes" id="UP000663879">
    <property type="component" value="Unassembled WGS sequence"/>
</dbReference>
<gene>
    <name evidence="8" type="ORF">OXX778_LOCUS20617</name>
</gene>
<feature type="non-terminal residue" evidence="8">
    <location>
        <position position="1"/>
    </location>
</feature>
<dbReference type="GO" id="GO:0072686">
    <property type="term" value="C:mitotic spindle"/>
    <property type="evidence" value="ECO:0007669"/>
    <property type="project" value="TreeGrafter"/>
</dbReference>
<dbReference type="AlphaFoldDB" id="A0A814N8G4"/>
<evidence type="ECO:0000256" key="6">
    <source>
        <dbReference type="ARBA" id="ARBA00023306"/>
    </source>
</evidence>
<keyword evidence="6" id="KW-0131">Cell cycle</keyword>
<evidence type="ECO:0000256" key="3">
    <source>
        <dbReference type="ARBA" id="ARBA00022618"/>
    </source>
</evidence>
<keyword evidence="4" id="KW-0498">Mitosis</keyword>
<evidence type="ECO:0000313" key="9">
    <source>
        <dbReference type="Proteomes" id="UP000663879"/>
    </source>
</evidence>
<dbReference type="Pfam" id="PF05557">
    <property type="entry name" value="MAD"/>
    <property type="match status" value="1"/>
</dbReference>
<evidence type="ECO:0000256" key="1">
    <source>
        <dbReference type="ARBA" id="ARBA00004123"/>
    </source>
</evidence>
<dbReference type="GO" id="GO:0000776">
    <property type="term" value="C:kinetochore"/>
    <property type="evidence" value="ECO:0007669"/>
    <property type="project" value="TreeGrafter"/>
</dbReference>
<keyword evidence="5" id="KW-0539">Nucleus</keyword>
<name>A0A814N8G4_9BILA</name>
<sequence>NLKDQIKKLKEACEKAQASNPLIEKLKEMNDDLKEDISKHKLKYQSLQEENKKLKNDLAEKENEMNDLQKRITRLNTERNGYKNILELYESSDKKENSEIDLLKSKNAELERIIEEYKKDLNEKNELKLGNNTAFQLNKDRYSSIEVQVNLTGEIYSTYESKIEVLNSELNEARERYTKLEDKVLQGMEITGEDLVHAKSEETQVLEIKLKEQISMNQKQIAEFKKKALEITRSIRCLLGFKVNFEDKTVKLTSQKNPEDYVLFRVNPDHSLSLMSSDFVKPYKEFIDLFIKKYNSISGFLAAIHFDSLGLNLQLTNKM</sequence>
<keyword evidence="3" id="KW-0132">Cell division</keyword>
<comment type="caution">
    <text evidence="8">The sequence shown here is derived from an EMBL/GenBank/DDBJ whole genome shotgun (WGS) entry which is preliminary data.</text>
</comment>
<evidence type="ECO:0000256" key="5">
    <source>
        <dbReference type="ARBA" id="ARBA00023242"/>
    </source>
</evidence>
<dbReference type="InterPro" id="IPR008672">
    <property type="entry name" value="Mad1"/>
</dbReference>
<evidence type="ECO:0000256" key="4">
    <source>
        <dbReference type="ARBA" id="ARBA00022776"/>
    </source>
</evidence>
<dbReference type="GO" id="GO:0051315">
    <property type="term" value="P:attachment of mitotic spindle microtubules to kinetochore"/>
    <property type="evidence" value="ECO:0007669"/>
    <property type="project" value="TreeGrafter"/>
</dbReference>
<organism evidence="8 9">
    <name type="scientific">Brachionus calyciflorus</name>
    <dbReference type="NCBI Taxonomy" id="104777"/>
    <lineage>
        <taxon>Eukaryota</taxon>
        <taxon>Metazoa</taxon>
        <taxon>Spiralia</taxon>
        <taxon>Gnathifera</taxon>
        <taxon>Rotifera</taxon>
        <taxon>Eurotatoria</taxon>
        <taxon>Monogononta</taxon>
        <taxon>Pseudotrocha</taxon>
        <taxon>Ploima</taxon>
        <taxon>Brachionidae</taxon>
        <taxon>Brachionus</taxon>
    </lineage>
</organism>
<dbReference type="PANTHER" id="PTHR23168:SF0">
    <property type="entry name" value="MITOTIC SPINDLE ASSEMBLY CHECKPOINT PROTEIN MAD1"/>
    <property type="match status" value="1"/>
</dbReference>
<evidence type="ECO:0000256" key="2">
    <source>
        <dbReference type="ARBA" id="ARBA00008029"/>
    </source>
</evidence>
<reference evidence="8" key="1">
    <citation type="submission" date="2021-02" db="EMBL/GenBank/DDBJ databases">
        <authorList>
            <person name="Nowell W R."/>
        </authorList>
    </citation>
    <scope>NUCLEOTIDE SEQUENCE</scope>
    <source>
        <strain evidence="8">Ploen Becks lab</strain>
    </source>
</reference>
<protein>
    <submittedName>
        <fullName evidence="8">Uncharacterized protein</fullName>
    </submittedName>
</protein>
<comment type="similarity">
    <text evidence="2">Belongs to the MAD1 family.</text>
</comment>
<feature type="coiled-coil region" evidence="7">
    <location>
        <begin position="23"/>
        <end position="127"/>
    </location>
</feature>
<accession>A0A814N8G4</accession>
<comment type="subcellular location">
    <subcellularLocation>
        <location evidence="1">Nucleus</location>
    </subcellularLocation>
</comment>
<dbReference type="OrthoDB" id="10255522at2759"/>
<dbReference type="GO" id="GO:0051301">
    <property type="term" value="P:cell division"/>
    <property type="evidence" value="ECO:0007669"/>
    <property type="project" value="UniProtKB-KW"/>
</dbReference>
<dbReference type="GO" id="GO:0007094">
    <property type="term" value="P:mitotic spindle assembly checkpoint signaling"/>
    <property type="evidence" value="ECO:0007669"/>
    <property type="project" value="InterPro"/>
</dbReference>
<evidence type="ECO:0000256" key="7">
    <source>
        <dbReference type="SAM" id="Coils"/>
    </source>
</evidence>
<evidence type="ECO:0000313" key="8">
    <source>
        <dbReference type="EMBL" id="CAF1089901.1"/>
    </source>
</evidence>
<keyword evidence="9" id="KW-1185">Reference proteome</keyword>
<feature type="coiled-coil region" evidence="7">
    <location>
        <begin position="156"/>
        <end position="183"/>
    </location>
</feature>
<keyword evidence="7" id="KW-0175">Coiled coil</keyword>
<proteinExistence type="inferred from homology"/>
<dbReference type="GO" id="GO:0005635">
    <property type="term" value="C:nuclear envelope"/>
    <property type="evidence" value="ECO:0007669"/>
    <property type="project" value="TreeGrafter"/>
</dbReference>
<dbReference type="PANTHER" id="PTHR23168">
    <property type="entry name" value="MITOTIC SPINDLE ASSEMBLY CHECKPOINT PROTEIN MAD1 MITOTIC ARREST DEFICIENT-LIKE PROTEIN 1"/>
    <property type="match status" value="1"/>
</dbReference>
<dbReference type="EMBL" id="CAJNOC010006994">
    <property type="protein sequence ID" value="CAF1089901.1"/>
    <property type="molecule type" value="Genomic_DNA"/>
</dbReference>